<proteinExistence type="predicted"/>
<gene>
    <name evidence="2" type="ordered locus">Turpa_3112</name>
</gene>
<dbReference type="InterPro" id="IPR036890">
    <property type="entry name" value="HATPase_C_sf"/>
</dbReference>
<dbReference type="STRING" id="869212.Turpa_3112"/>
<sequence length="157" mass="17577">MRTEIQLTISGDVSELKGVREAVRAFLDSTRRIDLAEDATEGLDSIQQSRIILAIDEAVANIIEHGFPDAAALAQAQIRLTMRKTLEHVEFEICDNGVAFNPLEHKSDTEFYYEEGLENGVGLITLTTLDCSYRRIDDKHNILTLRRNWGKAGGEKS</sequence>
<dbReference type="RefSeq" id="WP_014804251.1">
    <property type="nucleotide sequence ID" value="NC_018020.1"/>
</dbReference>
<dbReference type="HOGENOM" id="CLU_1677107_0_0_12"/>
<dbReference type="Proteomes" id="UP000006048">
    <property type="component" value="Chromosome"/>
</dbReference>
<dbReference type="KEGG" id="tpx:Turpa_3112"/>
<dbReference type="OrthoDB" id="327549at2"/>
<dbReference type="Gene3D" id="3.30.565.10">
    <property type="entry name" value="Histidine kinase-like ATPase, C-terminal domain"/>
    <property type="match status" value="1"/>
</dbReference>
<name>I4B8Z4_TURPD</name>
<dbReference type="EMBL" id="CP002959">
    <property type="protein sequence ID" value="AFM13751.1"/>
    <property type="molecule type" value="Genomic_DNA"/>
</dbReference>
<accession>I4B8Z4</accession>
<dbReference type="GO" id="GO:0005524">
    <property type="term" value="F:ATP binding"/>
    <property type="evidence" value="ECO:0007669"/>
    <property type="project" value="UniProtKB-KW"/>
</dbReference>
<keyword evidence="2" id="KW-0547">Nucleotide-binding</keyword>
<evidence type="ECO:0000313" key="3">
    <source>
        <dbReference type="Proteomes" id="UP000006048"/>
    </source>
</evidence>
<dbReference type="CDD" id="cd16936">
    <property type="entry name" value="HATPase_RsbW-like"/>
    <property type="match status" value="1"/>
</dbReference>
<evidence type="ECO:0000313" key="2">
    <source>
        <dbReference type="EMBL" id="AFM13751.1"/>
    </source>
</evidence>
<evidence type="ECO:0000259" key="1">
    <source>
        <dbReference type="Pfam" id="PF13581"/>
    </source>
</evidence>
<organism evidence="2 3">
    <name type="scientific">Turneriella parva (strain ATCC BAA-1111 / DSM 21527 / NCTC 11395 / H)</name>
    <name type="common">Leptospira parva</name>
    <dbReference type="NCBI Taxonomy" id="869212"/>
    <lineage>
        <taxon>Bacteria</taxon>
        <taxon>Pseudomonadati</taxon>
        <taxon>Spirochaetota</taxon>
        <taxon>Spirochaetia</taxon>
        <taxon>Leptospirales</taxon>
        <taxon>Leptospiraceae</taxon>
        <taxon>Turneriella</taxon>
    </lineage>
</organism>
<keyword evidence="2" id="KW-0067">ATP-binding</keyword>
<feature type="domain" description="Histidine kinase/HSP90-like ATPase" evidence="1">
    <location>
        <begin position="17"/>
        <end position="146"/>
    </location>
</feature>
<protein>
    <submittedName>
        <fullName evidence="2">ATP-binding region ATPase domain protein</fullName>
    </submittedName>
</protein>
<reference evidence="2 3" key="1">
    <citation type="submission" date="2012-06" db="EMBL/GenBank/DDBJ databases">
        <title>The complete chromosome of genome of Turneriella parva DSM 21527.</title>
        <authorList>
            <consortium name="US DOE Joint Genome Institute (JGI-PGF)"/>
            <person name="Lucas S."/>
            <person name="Han J."/>
            <person name="Lapidus A."/>
            <person name="Bruce D."/>
            <person name="Goodwin L."/>
            <person name="Pitluck S."/>
            <person name="Peters L."/>
            <person name="Kyrpides N."/>
            <person name="Mavromatis K."/>
            <person name="Ivanova N."/>
            <person name="Mikhailova N."/>
            <person name="Chertkov O."/>
            <person name="Detter J.C."/>
            <person name="Tapia R."/>
            <person name="Han C."/>
            <person name="Land M."/>
            <person name="Hauser L."/>
            <person name="Markowitz V."/>
            <person name="Cheng J.-F."/>
            <person name="Hugenholtz P."/>
            <person name="Woyke T."/>
            <person name="Wu D."/>
            <person name="Gronow S."/>
            <person name="Wellnitz S."/>
            <person name="Brambilla E."/>
            <person name="Klenk H.-P."/>
            <person name="Eisen J.A."/>
        </authorList>
    </citation>
    <scope>NUCLEOTIDE SEQUENCE [LARGE SCALE GENOMIC DNA]</scope>
    <source>
        <strain evidence="3">ATCC BAA-1111 / DSM 21527 / NCTC 11395 / H</strain>
    </source>
</reference>
<dbReference type="Pfam" id="PF13581">
    <property type="entry name" value="HATPase_c_2"/>
    <property type="match status" value="1"/>
</dbReference>
<keyword evidence="3" id="KW-1185">Reference proteome</keyword>
<dbReference type="AlphaFoldDB" id="I4B8Z4"/>
<dbReference type="SUPFAM" id="SSF55874">
    <property type="entry name" value="ATPase domain of HSP90 chaperone/DNA topoisomerase II/histidine kinase"/>
    <property type="match status" value="1"/>
</dbReference>
<dbReference type="InterPro" id="IPR003594">
    <property type="entry name" value="HATPase_dom"/>
</dbReference>